<organism evidence="2 3">
    <name type="scientific">Microdochium bolleyi</name>
    <dbReference type="NCBI Taxonomy" id="196109"/>
    <lineage>
        <taxon>Eukaryota</taxon>
        <taxon>Fungi</taxon>
        <taxon>Dikarya</taxon>
        <taxon>Ascomycota</taxon>
        <taxon>Pezizomycotina</taxon>
        <taxon>Sordariomycetes</taxon>
        <taxon>Xylariomycetidae</taxon>
        <taxon>Xylariales</taxon>
        <taxon>Microdochiaceae</taxon>
        <taxon>Microdochium</taxon>
    </lineage>
</organism>
<keyword evidence="3" id="KW-1185">Reference proteome</keyword>
<proteinExistence type="predicted"/>
<evidence type="ECO:0000313" key="2">
    <source>
        <dbReference type="EMBL" id="KXJ85394.1"/>
    </source>
</evidence>
<keyword evidence="1" id="KW-1133">Transmembrane helix</keyword>
<evidence type="ECO:0000313" key="3">
    <source>
        <dbReference type="Proteomes" id="UP000070501"/>
    </source>
</evidence>
<feature type="transmembrane region" description="Helical" evidence="1">
    <location>
        <begin position="6"/>
        <end position="23"/>
    </location>
</feature>
<dbReference type="InParanoid" id="A0A136IKK0"/>
<keyword evidence="1" id="KW-0812">Transmembrane</keyword>
<dbReference type="OrthoDB" id="47375at2759"/>
<protein>
    <recommendedName>
        <fullName evidence="4">Glycosyltransferase family 25 protein</fullName>
    </recommendedName>
</protein>
<evidence type="ECO:0008006" key="4">
    <source>
        <dbReference type="Google" id="ProtNLM"/>
    </source>
</evidence>
<gene>
    <name evidence="2" type="ORF">Micbo1qcDRAFT_154268</name>
</gene>
<name>A0A136IKK0_9PEZI</name>
<sequence>MLLQGLLNRTFFLIFVVVIYYYLTFISPTRATDNNGISPLSSTSSNATLGFGDIFIVRTPSLADRHDGVLLQAALSHIRVKLVEVSPSVTPSKTGNLAFTKHRHVPKAFRETWQAHIKSINEVLVRNISSALVLEDIVDWDVRIREQLRDFAQSAQALTGTLADRPNLRLEEIATIPQNASSPYGQDWDVLWLGHCGVRFVSLDDSVTPKGRVAHYNDETVAEKRFLWGMTQPIDLINDYPQHTRVVHYAREGKCSLAYAVSQRGARELLHMLESERIDLVGGFDQLLRVFCDRNRGRQPHICLSVSPALFQTHRPVDRFRNQAVTDMVRWSVRLNAEALLNGASHMDDQYPNEIQEDT</sequence>
<dbReference type="Proteomes" id="UP000070501">
    <property type="component" value="Unassembled WGS sequence"/>
</dbReference>
<dbReference type="AlphaFoldDB" id="A0A136IKK0"/>
<keyword evidence="1" id="KW-0472">Membrane</keyword>
<reference evidence="3" key="1">
    <citation type="submission" date="2016-02" db="EMBL/GenBank/DDBJ databases">
        <title>Draft genome sequence of Microdochium bolleyi, a fungal endophyte of beachgrass.</title>
        <authorList>
            <consortium name="DOE Joint Genome Institute"/>
            <person name="David A.S."/>
            <person name="May G."/>
            <person name="Haridas S."/>
            <person name="Lim J."/>
            <person name="Wang M."/>
            <person name="Labutti K."/>
            <person name="Lipzen A."/>
            <person name="Barry K."/>
            <person name="Grigoriev I.V."/>
        </authorList>
    </citation>
    <scope>NUCLEOTIDE SEQUENCE [LARGE SCALE GENOMIC DNA]</scope>
    <source>
        <strain evidence="3">J235TASD1</strain>
    </source>
</reference>
<dbReference type="EMBL" id="KQ964283">
    <property type="protein sequence ID" value="KXJ85394.1"/>
    <property type="molecule type" value="Genomic_DNA"/>
</dbReference>
<evidence type="ECO:0000256" key="1">
    <source>
        <dbReference type="SAM" id="Phobius"/>
    </source>
</evidence>
<accession>A0A136IKK0</accession>